<feature type="compositionally biased region" description="Basic and acidic residues" evidence="1">
    <location>
        <begin position="81"/>
        <end position="108"/>
    </location>
</feature>
<protein>
    <submittedName>
        <fullName evidence="2">Uncharacterized protein</fullName>
    </submittedName>
</protein>
<organism evidence="2 3">
    <name type="scientific">Pleurodeles waltl</name>
    <name type="common">Iberian ribbed newt</name>
    <dbReference type="NCBI Taxonomy" id="8319"/>
    <lineage>
        <taxon>Eukaryota</taxon>
        <taxon>Metazoa</taxon>
        <taxon>Chordata</taxon>
        <taxon>Craniata</taxon>
        <taxon>Vertebrata</taxon>
        <taxon>Euteleostomi</taxon>
        <taxon>Amphibia</taxon>
        <taxon>Batrachia</taxon>
        <taxon>Caudata</taxon>
        <taxon>Salamandroidea</taxon>
        <taxon>Salamandridae</taxon>
        <taxon>Pleurodelinae</taxon>
        <taxon>Pleurodeles</taxon>
    </lineage>
</organism>
<feature type="region of interest" description="Disordered" evidence="1">
    <location>
        <begin position="62"/>
        <end position="143"/>
    </location>
</feature>
<evidence type="ECO:0000313" key="2">
    <source>
        <dbReference type="EMBL" id="KAJ1120662.1"/>
    </source>
</evidence>
<keyword evidence="3" id="KW-1185">Reference proteome</keyword>
<dbReference type="Proteomes" id="UP001066276">
    <property type="component" value="Chromosome 8"/>
</dbReference>
<evidence type="ECO:0000313" key="3">
    <source>
        <dbReference type="Proteomes" id="UP001066276"/>
    </source>
</evidence>
<comment type="caution">
    <text evidence="2">The sequence shown here is derived from an EMBL/GenBank/DDBJ whole genome shotgun (WGS) entry which is preliminary data.</text>
</comment>
<dbReference type="EMBL" id="JANPWB010000012">
    <property type="protein sequence ID" value="KAJ1120662.1"/>
    <property type="molecule type" value="Genomic_DNA"/>
</dbReference>
<dbReference type="AlphaFoldDB" id="A0AAV7P0F4"/>
<reference evidence="2" key="1">
    <citation type="journal article" date="2022" name="bioRxiv">
        <title>Sequencing and chromosome-scale assembly of the giantPleurodeles waltlgenome.</title>
        <authorList>
            <person name="Brown T."/>
            <person name="Elewa A."/>
            <person name="Iarovenko S."/>
            <person name="Subramanian E."/>
            <person name="Araus A.J."/>
            <person name="Petzold A."/>
            <person name="Susuki M."/>
            <person name="Suzuki K.-i.T."/>
            <person name="Hayashi T."/>
            <person name="Toyoda A."/>
            <person name="Oliveira C."/>
            <person name="Osipova E."/>
            <person name="Leigh N.D."/>
            <person name="Simon A."/>
            <person name="Yun M.H."/>
        </authorList>
    </citation>
    <scope>NUCLEOTIDE SEQUENCE</scope>
    <source>
        <strain evidence="2">20211129_DDA</strain>
        <tissue evidence="2">Liver</tissue>
    </source>
</reference>
<accession>A0AAV7P0F4</accession>
<gene>
    <name evidence="2" type="ORF">NDU88_008824</name>
</gene>
<proteinExistence type="predicted"/>
<name>A0AAV7P0F4_PLEWA</name>
<evidence type="ECO:0000256" key="1">
    <source>
        <dbReference type="SAM" id="MobiDB-lite"/>
    </source>
</evidence>
<sequence>MFFISILSRFHTNKFVECILDHLCFHAVNKWVQHLWEAQTGGARGGTSPQTDVEVNPLCHAERRKKKAGPEHQEANGGFRGEAERKGKNEFRGGAEEKDDANWIREEENCSIGSAEEEEEYGEAKEQTDDNQTDMATMEGLGI</sequence>